<accession>D3FZD3</accession>
<evidence type="ECO:0000313" key="1">
    <source>
        <dbReference type="EMBL" id="ADC51002.1"/>
    </source>
</evidence>
<evidence type="ECO:0000313" key="2">
    <source>
        <dbReference type="Proteomes" id="UP000001544"/>
    </source>
</evidence>
<name>D3FZD3_ALKPO</name>
<sequence length="51" mass="5635">MTSIEAPFYPAGQGAAAGQKSEMIRLDMRRLEVRQKEAHFASFGKVKAPII</sequence>
<reference evidence="1 2" key="1">
    <citation type="journal article" date="2011" name="Environ. Microbiol.">
        <title>Genome of alkaliphilic Bacillus pseudofirmus OF4 reveals adaptations that support the ability to grow in an external pH range from 7.5 to 11.4.</title>
        <authorList>
            <person name="Janto B."/>
            <person name="Ahmed A."/>
            <person name="Ito M."/>
            <person name="Liu J."/>
            <person name="Hicks D.B."/>
            <person name="Pagni S."/>
            <person name="Fackelmayer O.J."/>
            <person name="Smith T.A."/>
            <person name="Earl J."/>
            <person name="Elbourne L.D."/>
            <person name="Hassan K."/>
            <person name="Paulsen I.T."/>
            <person name="Kolsto A.B."/>
            <person name="Tourasse N.J."/>
            <person name="Ehrlich G.D."/>
            <person name="Boissy R."/>
            <person name="Ivey D.M."/>
            <person name="Li G."/>
            <person name="Xue Y."/>
            <person name="Ma Y."/>
            <person name="Hu F.Z."/>
            <person name="Krulwich T.A."/>
        </authorList>
    </citation>
    <scope>NUCLEOTIDE SEQUENCE [LARGE SCALE GENOMIC DNA]</scope>
    <source>
        <strain evidence="2">ATCC BAA-2126 / JCM 17055 / OF4</strain>
    </source>
</reference>
<gene>
    <name evidence="1" type="ordered locus">BpOF4_14765</name>
</gene>
<organism evidence="1 2">
    <name type="scientific">Alkalihalophilus pseudofirmus (strain ATCC BAA-2126 / JCM 17055 / OF4)</name>
    <name type="common">Bacillus pseudofirmus</name>
    <dbReference type="NCBI Taxonomy" id="398511"/>
    <lineage>
        <taxon>Bacteria</taxon>
        <taxon>Bacillati</taxon>
        <taxon>Bacillota</taxon>
        <taxon>Bacilli</taxon>
        <taxon>Bacillales</taxon>
        <taxon>Bacillaceae</taxon>
        <taxon>Alkalihalophilus</taxon>
    </lineage>
</organism>
<dbReference type="HOGENOM" id="CLU_3095692_0_0_9"/>
<dbReference type="AlphaFoldDB" id="D3FZD3"/>
<dbReference type="Proteomes" id="UP000001544">
    <property type="component" value="Chromosome"/>
</dbReference>
<dbReference type="EMBL" id="CP001878">
    <property type="protein sequence ID" value="ADC51002.1"/>
    <property type="molecule type" value="Genomic_DNA"/>
</dbReference>
<dbReference type="STRING" id="398511.BpOF4_14765"/>
<dbReference type="KEGG" id="bpf:BpOF4_14765"/>
<keyword evidence="2" id="KW-1185">Reference proteome</keyword>
<protein>
    <submittedName>
        <fullName evidence="1">Uncharacterized protein</fullName>
    </submittedName>
</protein>
<proteinExistence type="predicted"/>
<dbReference type="RefSeq" id="WP_012958364.1">
    <property type="nucleotide sequence ID" value="NC_013791.2"/>
</dbReference>